<dbReference type="AlphaFoldDB" id="A0A0F5JVQ3"/>
<accession>A0A0F5JVQ3</accession>
<dbReference type="Gene3D" id="3.90.550.10">
    <property type="entry name" value="Spore Coat Polysaccharide Biosynthesis Protein SpsA, Chain A"/>
    <property type="match status" value="1"/>
</dbReference>
<dbReference type="STRING" id="28092.WM40_20405"/>
<dbReference type="OrthoDB" id="9790005at2"/>
<dbReference type="InterPro" id="IPR029044">
    <property type="entry name" value="Nucleotide-diphossugar_trans"/>
</dbReference>
<dbReference type="PATRIC" id="fig|28092.6.peg.4801"/>
<sequence>MTSFKVACIIPTRNGRALLERLLISLSTQTAEFTTFIIDSDSSDGTREVAEKFTPNVKKIKAKNFNHGGTRQSVVNENPGFDIYIFLTQDTFLASSDAIEKILEPFENPVVGAVCGRQLPHADASIFAKHARYFNYPEADDLKFKVDIARLGIKAAFLSNSFAAYRGAALESVGGFPSDVIFAEDMYVAAKMILIGWGIFYAGTATCFHSHNYTLNEEFRRYFDMGVFHARETWIANTFGDAGGEGARFVKSELAFTKENIFYWPECIVRNAVKLIGFKLGQNEAILPFAVKKNIGMYKGYWKR</sequence>
<evidence type="ECO:0000313" key="3">
    <source>
        <dbReference type="Proteomes" id="UP000033618"/>
    </source>
</evidence>
<dbReference type="Proteomes" id="UP000033618">
    <property type="component" value="Unassembled WGS sequence"/>
</dbReference>
<evidence type="ECO:0000259" key="1">
    <source>
        <dbReference type="Pfam" id="PF00535"/>
    </source>
</evidence>
<dbReference type="GO" id="GO:0016740">
    <property type="term" value="F:transferase activity"/>
    <property type="evidence" value="ECO:0007669"/>
    <property type="project" value="UniProtKB-KW"/>
</dbReference>
<dbReference type="GO" id="GO:0044010">
    <property type="term" value="P:single-species biofilm formation"/>
    <property type="evidence" value="ECO:0007669"/>
    <property type="project" value="TreeGrafter"/>
</dbReference>
<dbReference type="SUPFAM" id="SSF53448">
    <property type="entry name" value="Nucleotide-diphospho-sugar transferases"/>
    <property type="match status" value="1"/>
</dbReference>
<dbReference type="PANTHER" id="PTHR43685:SF13">
    <property type="entry name" value="O ANTIGEN BIOSYNTHESIS RHAMNOSYLTRANSFERASE RFBN"/>
    <property type="match status" value="1"/>
</dbReference>
<dbReference type="InterPro" id="IPR050834">
    <property type="entry name" value="Glycosyltransf_2"/>
</dbReference>
<dbReference type="RefSeq" id="WP_036010280.1">
    <property type="nucleotide sequence ID" value="NZ_CADFGU010000009.1"/>
</dbReference>
<proteinExistence type="predicted"/>
<evidence type="ECO:0000313" key="2">
    <source>
        <dbReference type="EMBL" id="KKB61943.1"/>
    </source>
</evidence>
<dbReference type="InterPro" id="IPR001173">
    <property type="entry name" value="Glyco_trans_2-like"/>
</dbReference>
<gene>
    <name evidence="2" type="ORF">WM40_20405</name>
</gene>
<dbReference type="PANTHER" id="PTHR43685">
    <property type="entry name" value="GLYCOSYLTRANSFERASE"/>
    <property type="match status" value="1"/>
</dbReference>
<keyword evidence="2" id="KW-0808">Transferase</keyword>
<comment type="caution">
    <text evidence="2">The sequence shown here is derived from an EMBL/GenBank/DDBJ whole genome shotgun (WGS) entry which is preliminary data.</text>
</comment>
<feature type="domain" description="Glycosyltransferase 2-like" evidence="1">
    <location>
        <begin position="8"/>
        <end position="173"/>
    </location>
</feature>
<dbReference type="Pfam" id="PF00535">
    <property type="entry name" value="Glycos_transf_2"/>
    <property type="match status" value="1"/>
</dbReference>
<organism evidence="2 3">
    <name type="scientific">Robbsia andropogonis</name>
    <dbReference type="NCBI Taxonomy" id="28092"/>
    <lineage>
        <taxon>Bacteria</taxon>
        <taxon>Pseudomonadati</taxon>
        <taxon>Pseudomonadota</taxon>
        <taxon>Betaproteobacteria</taxon>
        <taxon>Burkholderiales</taxon>
        <taxon>Burkholderiaceae</taxon>
        <taxon>Robbsia</taxon>
    </lineage>
</organism>
<protein>
    <submittedName>
        <fullName evidence="2">Rhamnosyltransferase</fullName>
    </submittedName>
</protein>
<reference evidence="2 3" key="1">
    <citation type="submission" date="2015-03" db="EMBL/GenBank/DDBJ databases">
        <title>Draft Genome Sequence of Burkholderia andropogonis type strain ICMP2807, isolated from Sorghum bicolor.</title>
        <authorList>
            <person name="Lopes-Santos L."/>
            <person name="Castro D.B."/>
            <person name="Ottoboni L.M."/>
            <person name="Park D."/>
            <person name="Weirc B.S."/>
            <person name="Destefano S.A."/>
        </authorList>
    </citation>
    <scope>NUCLEOTIDE SEQUENCE [LARGE SCALE GENOMIC DNA]</scope>
    <source>
        <strain evidence="2 3">ICMP2807</strain>
    </source>
</reference>
<name>A0A0F5JVQ3_9BURK</name>
<keyword evidence="3" id="KW-1185">Reference proteome</keyword>
<dbReference type="EMBL" id="LAQU01000028">
    <property type="protein sequence ID" value="KKB61943.1"/>
    <property type="molecule type" value="Genomic_DNA"/>
</dbReference>